<accession>A0AA43KFF1</accession>
<name>A0AA43KFF1_9CYAN</name>
<evidence type="ECO:0000313" key="1">
    <source>
        <dbReference type="EMBL" id="MDH6064110.1"/>
    </source>
</evidence>
<reference evidence="1 2" key="1">
    <citation type="journal article" date="2023" name="J. Phycol.">
        <title>Chrysosporum ovalisporum is synonymous with the true-branching cyanobacterium Umezakia natans (Nostocales/Aphanizomenonaceae).</title>
        <authorList>
            <person name="McGregor G.B."/>
            <person name="Sendall B.C."/>
            <person name="Niiyama Y."/>
            <person name="Tuji A."/>
            <person name="Willis A."/>
        </authorList>
    </citation>
    <scope>NUCLEOTIDE SEQUENCE [LARGE SCALE GENOMIC DNA]</scope>
    <source>
        <strain evidence="1 2">FSS-62</strain>
    </source>
</reference>
<comment type="caution">
    <text evidence="1">The sequence shown here is derived from an EMBL/GenBank/DDBJ whole genome shotgun (WGS) entry which is preliminary data.</text>
</comment>
<gene>
    <name evidence="1" type="ORF">NWP23_10110</name>
</gene>
<sequence length="80" mass="9323">MGVTVSPPTNAPHQLLYFDPHPLRWPGEIELQDLEIANYRVDLQFWREDNITYWDAVVKSGKVGIKQQSWQNDSTVNRNV</sequence>
<dbReference type="Proteomes" id="UP001159370">
    <property type="component" value="Unassembled WGS sequence"/>
</dbReference>
<proteinExistence type="predicted"/>
<protein>
    <submittedName>
        <fullName evidence="1">Uncharacterized protein</fullName>
    </submittedName>
</protein>
<dbReference type="AlphaFoldDB" id="A0AA43KFF1"/>
<evidence type="ECO:0000313" key="2">
    <source>
        <dbReference type="Proteomes" id="UP001159370"/>
    </source>
</evidence>
<organism evidence="1 2">
    <name type="scientific">Umezakia ovalisporum FSS-62</name>
    <dbReference type="NCBI Taxonomy" id="2971776"/>
    <lineage>
        <taxon>Bacteria</taxon>
        <taxon>Bacillati</taxon>
        <taxon>Cyanobacteriota</taxon>
        <taxon>Cyanophyceae</taxon>
        <taxon>Nostocales</taxon>
        <taxon>Nodulariaceae</taxon>
        <taxon>Umezakia</taxon>
    </lineage>
</organism>
<dbReference type="EMBL" id="JANQDL010000070">
    <property type="protein sequence ID" value="MDH6064110.1"/>
    <property type="molecule type" value="Genomic_DNA"/>
</dbReference>
<dbReference type="RefSeq" id="WP_280656241.1">
    <property type="nucleotide sequence ID" value="NZ_JANQDL010000070.1"/>
</dbReference>